<protein>
    <recommendedName>
        <fullName evidence="3">CCHC-type domain-containing protein</fullName>
    </recommendedName>
</protein>
<dbReference type="EMBL" id="OZ034814">
    <property type="protein sequence ID" value="CAL1360819.1"/>
    <property type="molecule type" value="Genomic_DNA"/>
</dbReference>
<dbReference type="GO" id="GO:0008270">
    <property type="term" value="F:zinc ion binding"/>
    <property type="evidence" value="ECO:0007669"/>
    <property type="project" value="UniProtKB-KW"/>
</dbReference>
<keyword evidence="1" id="KW-0479">Metal-binding</keyword>
<evidence type="ECO:0000313" key="5">
    <source>
        <dbReference type="Proteomes" id="UP001497516"/>
    </source>
</evidence>
<organism evidence="4 5">
    <name type="scientific">Linum trigynum</name>
    <dbReference type="NCBI Taxonomy" id="586398"/>
    <lineage>
        <taxon>Eukaryota</taxon>
        <taxon>Viridiplantae</taxon>
        <taxon>Streptophyta</taxon>
        <taxon>Embryophyta</taxon>
        <taxon>Tracheophyta</taxon>
        <taxon>Spermatophyta</taxon>
        <taxon>Magnoliopsida</taxon>
        <taxon>eudicotyledons</taxon>
        <taxon>Gunneridae</taxon>
        <taxon>Pentapetalae</taxon>
        <taxon>rosids</taxon>
        <taxon>fabids</taxon>
        <taxon>Malpighiales</taxon>
        <taxon>Linaceae</taxon>
        <taxon>Linum</taxon>
    </lineage>
</organism>
<accession>A0AAV2CWB1</accession>
<reference evidence="4 5" key="1">
    <citation type="submission" date="2024-04" db="EMBL/GenBank/DDBJ databases">
        <authorList>
            <person name="Fracassetti M."/>
        </authorList>
    </citation>
    <scope>NUCLEOTIDE SEQUENCE [LARGE SCALE GENOMIC DNA]</scope>
</reference>
<evidence type="ECO:0000256" key="1">
    <source>
        <dbReference type="PROSITE-ProRule" id="PRU00047"/>
    </source>
</evidence>
<dbReference type="Pfam" id="PF14392">
    <property type="entry name" value="zf-CCHC_4"/>
    <property type="match status" value="1"/>
</dbReference>
<feature type="domain" description="CCHC-type" evidence="3">
    <location>
        <begin position="90"/>
        <end position="103"/>
    </location>
</feature>
<feature type="compositionally biased region" description="Polar residues" evidence="2">
    <location>
        <begin position="149"/>
        <end position="167"/>
    </location>
</feature>
<dbReference type="AlphaFoldDB" id="A0AAV2CWB1"/>
<evidence type="ECO:0000256" key="2">
    <source>
        <dbReference type="SAM" id="MobiDB-lite"/>
    </source>
</evidence>
<dbReference type="PROSITE" id="PS50158">
    <property type="entry name" value="ZF_CCHC"/>
    <property type="match status" value="1"/>
</dbReference>
<feature type="region of interest" description="Disordered" evidence="2">
    <location>
        <begin position="132"/>
        <end position="203"/>
    </location>
</feature>
<dbReference type="InterPro" id="IPR025836">
    <property type="entry name" value="Zn_knuckle_CX2CX4HX4C"/>
</dbReference>
<evidence type="ECO:0000259" key="3">
    <source>
        <dbReference type="PROSITE" id="PS50158"/>
    </source>
</evidence>
<dbReference type="InterPro" id="IPR040256">
    <property type="entry name" value="At4g02000-like"/>
</dbReference>
<evidence type="ECO:0000313" key="4">
    <source>
        <dbReference type="EMBL" id="CAL1360819.1"/>
    </source>
</evidence>
<name>A0AAV2CWB1_9ROSI</name>
<gene>
    <name evidence="4" type="ORF">LTRI10_LOCUS8228</name>
</gene>
<dbReference type="PANTHER" id="PTHR31286">
    <property type="entry name" value="GLYCINE-RICH CELL WALL STRUCTURAL PROTEIN 1.8-LIKE"/>
    <property type="match status" value="1"/>
</dbReference>
<sequence length="203" mass="23072">MWVQIHSIHQNQRSEENMVAIGTHYFPGMLDLDRASLAFTGYRKFLRILVEVDIEEPVTIGFDFPFIDETTGDEHCDVIEFKYERLVELCYSCGRVGHNWSTCWRMNEERKRNGVAHLSEVYNSSLKASIDSPHRLQSSNYRSSREGEGSQSYSTSREKASSGSQSRLEGAEGRASADSEGRISKGNVQIPPGFTVRRLEQEV</sequence>
<proteinExistence type="predicted"/>
<feature type="compositionally biased region" description="Basic and acidic residues" evidence="2">
    <location>
        <begin position="169"/>
        <end position="183"/>
    </location>
</feature>
<dbReference type="InterPro" id="IPR001878">
    <property type="entry name" value="Znf_CCHC"/>
</dbReference>
<keyword evidence="1" id="KW-0863">Zinc-finger</keyword>
<dbReference type="Proteomes" id="UP001497516">
    <property type="component" value="Chromosome 10"/>
</dbReference>
<keyword evidence="5" id="KW-1185">Reference proteome</keyword>
<dbReference type="GO" id="GO:0003676">
    <property type="term" value="F:nucleic acid binding"/>
    <property type="evidence" value="ECO:0007669"/>
    <property type="project" value="InterPro"/>
</dbReference>
<dbReference type="PANTHER" id="PTHR31286:SF167">
    <property type="entry name" value="OS09G0268800 PROTEIN"/>
    <property type="match status" value="1"/>
</dbReference>
<keyword evidence="1" id="KW-0862">Zinc</keyword>